<protein>
    <submittedName>
        <fullName evidence="5">4Fe-4S binding protein</fullName>
    </submittedName>
    <submittedName>
        <fullName evidence="7">4Fe-4S dicluster domain-containing protein</fullName>
    </submittedName>
</protein>
<accession>A0A1Y4A6C2</accession>
<feature type="domain" description="4Fe-4S ferredoxin-type" evidence="4">
    <location>
        <begin position="43"/>
        <end position="72"/>
    </location>
</feature>
<keyword evidence="2" id="KW-0408">Iron</keyword>
<dbReference type="RefSeq" id="WP_013613349.1">
    <property type="nucleotide sequence ID" value="NZ_BAABYK010000001.1"/>
</dbReference>
<organism evidence="7 11">
    <name type="scientific">Odoribacter splanchnicus</name>
    <dbReference type="NCBI Taxonomy" id="28118"/>
    <lineage>
        <taxon>Bacteria</taxon>
        <taxon>Pseudomonadati</taxon>
        <taxon>Bacteroidota</taxon>
        <taxon>Bacteroidia</taxon>
        <taxon>Bacteroidales</taxon>
        <taxon>Odoribacteraceae</taxon>
        <taxon>Odoribacter</taxon>
    </lineage>
</organism>
<sequence>MAKFRGAIVVDTEHCKGCSLCVVACPTKVIELNPDVNGKGYHYAYMKNPEACIGCASCGLVCPDSVITVYKKNVE</sequence>
<dbReference type="Proteomes" id="UP000283426">
    <property type="component" value="Unassembled WGS sequence"/>
</dbReference>
<dbReference type="InterPro" id="IPR017896">
    <property type="entry name" value="4Fe4S_Fe-S-bd"/>
</dbReference>
<dbReference type="PROSITE" id="PS51379">
    <property type="entry name" value="4FE4S_FER_2"/>
    <property type="match status" value="2"/>
</dbReference>
<gene>
    <name evidence="8" type="ORF">DWW24_03850</name>
    <name evidence="7" type="ORF">DWW57_02835</name>
    <name evidence="9" type="ORF">DXA53_01415</name>
    <name evidence="5" type="ORF">L0P03_01835</name>
    <name evidence="6" type="ORF">PN645_02025</name>
</gene>
<proteinExistence type="predicted"/>
<dbReference type="Proteomes" id="UP001212263">
    <property type="component" value="Unassembled WGS sequence"/>
</dbReference>
<keyword evidence="3" id="KW-0411">Iron-sulfur</keyword>
<dbReference type="GO" id="GO:0051536">
    <property type="term" value="F:iron-sulfur cluster binding"/>
    <property type="evidence" value="ECO:0007669"/>
    <property type="project" value="UniProtKB-KW"/>
</dbReference>
<reference evidence="6" key="3">
    <citation type="submission" date="2023-01" db="EMBL/GenBank/DDBJ databases">
        <title>Human gut microbiome strain richness.</title>
        <authorList>
            <person name="Chen-Liaw A."/>
        </authorList>
    </citation>
    <scope>NUCLEOTIDE SEQUENCE</scope>
    <source>
        <strain evidence="6">RTP21484st1_B7_RTP21484_190118</strain>
    </source>
</reference>
<dbReference type="Proteomes" id="UP000284243">
    <property type="component" value="Unassembled WGS sequence"/>
</dbReference>
<comment type="caution">
    <text evidence="7">The sequence shown here is derived from an EMBL/GenBank/DDBJ whole genome shotgun (WGS) entry which is preliminary data.</text>
</comment>
<dbReference type="GeneID" id="61276421"/>
<dbReference type="EMBL" id="QSCO01000002">
    <property type="protein sequence ID" value="RGY09470.1"/>
    <property type="molecule type" value="Genomic_DNA"/>
</dbReference>
<dbReference type="PANTHER" id="PTHR43122:SF2">
    <property type="entry name" value="FERREDOXIN SUBUNIT OF PYRUVATE:FLAVODOXIN OXIDOREDUCTASE"/>
    <property type="match status" value="1"/>
</dbReference>
<dbReference type="GO" id="GO:0046872">
    <property type="term" value="F:metal ion binding"/>
    <property type="evidence" value="ECO:0007669"/>
    <property type="project" value="UniProtKB-KW"/>
</dbReference>
<reference evidence="5" key="2">
    <citation type="submission" date="2022-01" db="EMBL/GenBank/DDBJ databases">
        <title>Collection of gut derived symbiotic bacterial strains cultured from healthy donors.</title>
        <authorList>
            <person name="Lin H."/>
            <person name="Kohout C."/>
            <person name="Waligurski E."/>
            <person name="Pamer E.G."/>
        </authorList>
    </citation>
    <scope>NUCLEOTIDE SEQUENCE</scope>
    <source>
        <strain evidence="5">DFI.1.149</strain>
    </source>
</reference>
<dbReference type="OMA" id="FCKGCDI"/>
<dbReference type="Proteomes" id="UP001199750">
    <property type="component" value="Unassembled WGS sequence"/>
</dbReference>
<evidence type="ECO:0000256" key="3">
    <source>
        <dbReference type="ARBA" id="ARBA00023014"/>
    </source>
</evidence>
<dbReference type="EMBL" id="QRYC01000003">
    <property type="protein sequence ID" value="RGU58013.1"/>
    <property type="molecule type" value="Genomic_DNA"/>
</dbReference>
<keyword evidence="1" id="KW-0479">Metal-binding</keyword>
<dbReference type="EMBL" id="JAKNDN010000003">
    <property type="protein sequence ID" value="MCG4958597.1"/>
    <property type="molecule type" value="Genomic_DNA"/>
</dbReference>
<dbReference type="AlphaFoldDB" id="A0A1Y4A6C2"/>
<dbReference type="Proteomes" id="UP000284434">
    <property type="component" value="Unassembled WGS sequence"/>
</dbReference>
<dbReference type="PROSITE" id="PS00198">
    <property type="entry name" value="4FE4S_FER_1"/>
    <property type="match status" value="2"/>
</dbReference>
<evidence type="ECO:0000259" key="4">
    <source>
        <dbReference type="PROSITE" id="PS51379"/>
    </source>
</evidence>
<evidence type="ECO:0000256" key="1">
    <source>
        <dbReference type="ARBA" id="ARBA00022723"/>
    </source>
</evidence>
<dbReference type="PANTHER" id="PTHR43122">
    <property type="entry name" value="FERREDOXIN SUBUNIT OF PYRUVATE:FLAVODOXIN OXIDOREDUCTASE-RELATED"/>
    <property type="match status" value="1"/>
</dbReference>
<dbReference type="Gene3D" id="3.30.70.20">
    <property type="match status" value="1"/>
</dbReference>
<evidence type="ECO:0000313" key="6">
    <source>
        <dbReference type="EMBL" id="MDB9221781.1"/>
    </source>
</evidence>
<name>A0A1Y4A6C2_9BACT</name>
<evidence type="ECO:0000256" key="2">
    <source>
        <dbReference type="ARBA" id="ARBA00023004"/>
    </source>
</evidence>
<evidence type="ECO:0000313" key="12">
    <source>
        <dbReference type="Proteomes" id="UP000284434"/>
    </source>
</evidence>
<evidence type="ECO:0000313" key="10">
    <source>
        <dbReference type="Proteomes" id="UP000283426"/>
    </source>
</evidence>
<reference evidence="10 11" key="1">
    <citation type="submission" date="2018-08" db="EMBL/GenBank/DDBJ databases">
        <title>A genome reference for cultivated species of the human gut microbiota.</title>
        <authorList>
            <person name="Zou Y."/>
            <person name="Xue W."/>
            <person name="Luo G."/>
        </authorList>
    </citation>
    <scope>NUCLEOTIDE SEQUENCE [LARGE SCALE GENOMIC DNA]</scope>
    <source>
        <strain evidence="8 10">AF14-6AC</strain>
        <strain evidence="7 11">AF16-14</strain>
        <strain evidence="9 12">OF03-11</strain>
    </source>
</reference>
<dbReference type="EMBL" id="JAQMRD010000002">
    <property type="protein sequence ID" value="MDB9221781.1"/>
    <property type="molecule type" value="Genomic_DNA"/>
</dbReference>
<evidence type="ECO:0000313" key="5">
    <source>
        <dbReference type="EMBL" id="MCG4958597.1"/>
    </source>
</evidence>
<dbReference type="SUPFAM" id="SSF54862">
    <property type="entry name" value="4Fe-4S ferredoxins"/>
    <property type="match status" value="1"/>
</dbReference>
<evidence type="ECO:0000313" key="7">
    <source>
        <dbReference type="EMBL" id="RGU58013.1"/>
    </source>
</evidence>
<dbReference type="Pfam" id="PF12838">
    <property type="entry name" value="Fer4_7"/>
    <property type="match status" value="1"/>
</dbReference>
<feature type="domain" description="4Fe-4S ferredoxin-type" evidence="4">
    <location>
        <begin position="6"/>
        <end position="35"/>
    </location>
</feature>
<dbReference type="InterPro" id="IPR017900">
    <property type="entry name" value="4Fe4S_Fe_S_CS"/>
</dbReference>
<dbReference type="EMBL" id="QRYW01000006">
    <property type="protein sequence ID" value="RGV29227.1"/>
    <property type="molecule type" value="Genomic_DNA"/>
</dbReference>
<evidence type="ECO:0000313" key="11">
    <source>
        <dbReference type="Proteomes" id="UP000284243"/>
    </source>
</evidence>
<evidence type="ECO:0000313" key="8">
    <source>
        <dbReference type="EMBL" id="RGV29227.1"/>
    </source>
</evidence>
<evidence type="ECO:0000313" key="9">
    <source>
        <dbReference type="EMBL" id="RGY09470.1"/>
    </source>
</evidence>